<dbReference type="AlphaFoldDB" id="A0A6A4I9M1"/>
<dbReference type="Gene3D" id="3.80.10.10">
    <property type="entry name" value="Ribonuclease Inhibitor"/>
    <property type="match status" value="1"/>
</dbReference>
<dbReference type="Proteomes" id="UP000799118">
    <property type="component" value="Unassembled WGS sequence"/>
</dbReference>
<gene>
    <name evidence="3" type="ORF">BT96DRAFT_153060</name>
</gene>
<feature type="compositionally biased region" description="Low complexity" evidence="1">
    <location>
        <begin position="1"/>
        <end position="15"/>
    </location>
</feature>
<feature type="domain" description="F-box" evidence="2">
    <location>
        <begin position="100"/>
        <end position="156"/>
    </location>
</feature>
<keyword evidence="4" id="KW-1185">Reference proteome</keyword>
<dbReference type="Gene3D" id="1.20.1280.50">
    <property type="match status" value="1"/>
</dbReference>
<evidence type="ECO:0000313" key="4">
    <source>
        <dbReference type="Proteomes" id="UP000799118"/>
    </source>
</evidence>
<evidence type="ECO:0000313" key="3">
    <source>
        <dbReference type="EMBL" id="KAE9407291.1"/>
    </source>
</evidence>
<organism evidence="3 4">
    <name type="scientific">Gymnopus androsaceus JB14</name>
    <dbReference type="NCBI Taxonomy" id="1447944"/>
    <lineage>
        <taxon>Eukaryota</taxon>
        <taxon>Fungi</taxon>
        <taxon>Dikarya</taxon>
        <taxon>Basidiomycota</taxon>
        <taxon>Agaricomycotina</taxon>
        <taxon>Agaricomycetes</taxon>
        <taxon>Agaricomycetidae</taxon>
        <taxon>Agaricales</taxon>
        <taxon>Marasmiineae</taxon>
        <taxon>Omphalotaceae</taxon>
        <taxon>Gymnopus</taxon>
    </lineage>
</organism>
<sequence>MSSSSTQNYNYSSDSRTNGSDGRYASRNHPNITPHLLTNIPPSDNDAQLFLEVLRNFTVQEAFLQKEIPFLEATLTRRRAELLQAQEVIRQHKLALSPVRRLPTELLVEIFLHVLGSEDSEDVLELSRGLWPLSQVCGSWRSAILDHTPFWTTVYLPWRRQYPQYAVHILSLFLERSRSKPIIVDFTCRGRGTSDFTRAILGVLMSQSNRWETCRLTIPVELLADLADSRVVRRADTIRHLDLSLDLPFGSPVAGLYDIFAEAGALRSIKLSGFPNISPTTLRLPWSQLTRYQATQDFPELHLTILRLTSSLEECSLESSRPWHRVPPPTDVLHLPKLRRLNLEGTAVLLLQFLTTPNLRSLGVDNPEEGRIQSFLARSNCRLQGLEIESTPMGSDVLDALRRTPDLVKLVLNLALPRNSTVFKELLTALKYVPDKPEECKLLHLKELHLSVYHSGDGLCANELAAMIMSRWRFSGHPTAQKDLARLKCFTLETNSYWLPVFDTLKELNHEGLDTFIKLR</sequence>
<reference evidence="3" key="1">
    <citation type="journal article" date="2019" name="Environ. Microbiol.">
        <title>Fungal ecological strategies reflected in gene transcription - a case study of two litter decomposers.</title>
        <authorList>
            <person name="Barbi F."/>
            <person name="Kohler A."/>
            <person name="Barry K."/>
            <person name="Baskaran P."/>
            <person name="Daum C."/>
            <person name="Fauchery L."/>
            <person name="Ihrmark K."/>
            <person name="Kuo A."/>
            <person name="LaButti K."/>
            <person name="Lipzen A."/>
            <person name="Morin E."/>
            <person name="Grigoriev I.V."/>
            <person name="Henrissat B."/>
            <person name="Lindahl B."/>
            <person name="Martin F."/>
        </authorList>
    </citation>
    <scope>NUCLEOTIDE SEQUENCE</scope>
    <source>
        <strain evidence="3">JB14</strain>
    </source>
</reference>
<dbReference type="Pfam" id="PF12937">
    <property type="entry name" value="F-box-like"/>
    <property type="match status" value="1"/>
</dbReference>
<dbReference type="SUPFAM" id="SSF52047">
    <property type="entry name" value="RNI-like"/>
    <property type="match status" value="1"/>
</dbReference>
<evidence type="ECO:0000259" key="2">
    <source>
        <dbReference type="Pfam" id="PF12937"/>
    </source>
</evidence>
<dbReference type="InterPro" id="IPR001810">
    <property type="entry name" value="F-box_dom"/>
</dbReference>
<dbReference type="InterPro" id="IPR032675">
    <property type="entry name" value="LRR_dom_sf"/>
</dbReference>
<protein>
    <recommendedName>
        <fullName evidence="2">F-box domain-containing protein</fullName>
    </recommendedName>
</protein>
<evidence type="ECO:0000256" key="1">
    <source>
        <dbReference type="SAM" id="MobiDB-lite"/>
    </source>
</evidence>
<dbReference type="SUPFAM" id="SSF81383">
    <property type="entry name" value="F-box domain"/>
    <property type="match status" value="1"/>
</dbReference>
<dbReference type="OrthoDB" id="2834295at2759"/>
<name>A0A6A4I9M1_9AGAR</name>
<proteinExistence type="predicted"/>
<dbReference type="InterPro" id="IPR036047">
    <property type="entry name" value="F-box-like_dom_sf"/>
</dbReference>
<dbReference type="EMBL" id="ML769397">
    <property type="protein sequence ID" value="KAE9407291.1"/>
    <property type="molecule type" value="Genomic_DNA"/>
</dbReference>
<feature type="region of interest" description="Disordered" evidence="1">
    <location>
        <begin position="1"/>
        <end position="39"/>
    </location>
</feature>
<accession>A0A6A4I9M1</accession>